<dbReference type="AlphaFoldDB" id="A0A9P8QQ66"/>
<comment type="caution">
    <text evidence="1">The sequence shown here is derived from an EMBL/GenBank/DDBJ whole genome shotgun (WGS) entry which is preliminary data.</text>
</comment>
<dbReference type="EMBL" id="JAIWOZ010000001">
    <property type="protein sequence ID" value="KAH6610361.1"/>
    <property type="molecule type" value="Genomic_DNA"/>
</dbReference>
<organism evidence="1 2">
    <name type="scientific">Trichoderma cornu-damae</name>
    <dbReference type="NCBI Taxonomy" id="654480"/>
    <lineage>
        <taxon>Eukaryota</taxon>
        <taxon>Fungi</taxon>
        <taxon>Dikarya</taxon>
        <taxon>Ascomycota</taxon>
        <taxon>Pezizomycotina</taxon>
        <taxon>Sordariomycetes</taxon>
        <taxon>Hypocreomycetidae</taxon>
        <taxon>Hypocreales</taxon>
        <taxon>Hypocreaceae</taxon>
        <taxon>Trichoderma</taxon>
    </lineage>
</organism>
<proteinExistence type="predicted"/>
<name>A0A9P8QQ66_9HYPO</name>
<evidence type="ECO:0000313" key="2">
    <source>
        <dbReference type="Proteomes" id="UP000827724"/>
    </source>
</evidence>
<gene>
    <name evidence="1" type="ORF">Trco_000381</name>
</gene>
<reference evidence="1" key="1">
    <citation type="submission" date="2021-08" db="EMBL/GenBank/DDBJ databases">
        <title>Chromosome-Level Trichoderma cornu-damae using Hi-C Data.</title>
        <authorList>
            <person name="Kim C.S."/>
        </authorList>
    </citation>
    <scope>NUCLEOTIDE SEQUENCE</scope>
    <source>
        <strain evidence="1">KA19-0412C</strain>
    </source>
</reference>
<dbReference type="Proteomes" id="UP000827724">
    <property type="component" value="Unassembled WGS sequence"/>
</dbReference>
<accession>A0A9P8QQ66</accession>
<evidence type="ECO:0000313" key="1">
    <source>
        <dbReference type="EMBL" id="KAH6610361.1"/>
    </source>
</evidence>
<keyword evidence="2" id="KW-1185">Reference proteome</keyword>
<sequence>MTAGFGQAPIPAPGMQQACSEFRGSIWAASTVYDCPAVSLWVFAGPRLASYTYTEITYSTAG</sequence>
<protein>
    <submittedName>
        <fullName evidence="1">Uncharacterized protein</fullName>
    </submittedName>
</protein>